<dbReference type="RefSeq" id="XP_067920201.1">
    <property type="nucleotide sequence ID" value="XM_068067822.1"/>
</dbReference>
<keyword evidence="3" id="KW-1185">Reference proteome</keyword>
<evidence type="ECO:0000256" key="1">
    <source>
        <dbReference type="SAM" id="MobiDB-lite"/>
    </source>
</evidence>
<dbReference type="EMBL" id="MIGC01004109">
    <property type="protein sequence ID" value="PHJ18495.1"/>
    <property type="molecule type" value="Genomic_DNA"/>
</dbReference>
<comment type="caution">
    <text evidence="2">The sequence shown here is derived from an EMBL/GenBank/DDBJ whole genome shotgun (WGS) entry which is preliminary data.</text>
</comment>
<feature type="compositionally biased region" description="Polar residues" evidence="1">
    <location>
        <begin position="303"/>
        <end position="312"/>
    </location>
</feature>
<feature type="compositionally biased region" description="Polar residues" evidence="1">
    <location>
        <begin position="274"/>
        <end position="283"/>
    </location>
</feature>
<gene>
    <name evidence="2" type="ORF">CSUI_007677</name>
</gene>
<dbReference type="Proteomes" id="UP000221165">
    <property type="component" value="Unassembled WGS sequence"/>
</dbReference>
<feature type="region of interest" description="Disordered" evidence="1">
    <location>
        <begin position="257"/>
        <end position="332"/>
    </location>
</feature>
<feature type="region of interest" description="Disordered" evidence="1">
    <location>
        <begin position="178"/>
        <end position="200"/>
    </location>
</feature>
<protein>
    <submittedName>
        <fullName evidence="2">Uncharacterized protein</fullName>
    </submittedName>
</protein>
<evidence type="ECO:0000313" key="2">
    <source>
        <dbReference type="EMBL" id="PHJ18495.1"/>
    </source>
</evidence>
<name>A0A2C6KPR2_9APIC</name>
<evidence type="ECO:0000313" key="3">
    <source>
        <dbReference type="Proteomes" id="UP000221165"/>
    </source>
</evidence>
<sequence length="332" mass="36562">MSTQKRPDRSTCLATGHECNTPEGVACPQRFRAARGTTCYCPAAARCIGVAAGGYSPVVRVVGQEWLPAATSARNSSEQDTGTGRPELVKARPLKDVAWSRWYQYRGDRHLRVPVYLGSLHAQQLPVFPGYACRRPCYEGTIEGFSARCQDWLATRRLLYFTDTGKLAFHQGGWFRRRTAGENPHPPAEEPGSSGAKDDRPLMLQVIRCTECIGVGDYNHNVKSQDADAHHCRDPPEFAASLLWRCTASPRLCLTKDAPGTRNPQGHLAATCRDPQSTDTLKSTAERGSHDTRKPTGRPVSQAPASELSQGQPRKPRCNTIHGFAREKHDGD</sequence>
<proteinExistence type="predicted"/>
<feature type="compositionally biased region" description="Basic and acidic residues" evidence="1">
    <location>
        <begin position="284"/>
        <end position="294"/>
    </location>
</feature>
<dbReference type="GeneID" id="94431033"/>
<dbReference type="VEuPathDB" id="ToxoDB:CSUI_007677"/>
<accession>A0A2C6KPR2</accession>
<dbReference type="AlphaFoldDB" id="A0A2C6KPR2"/>
<reference evidence="2 3" key="1">
    <citation type="journal article" date="2017" name="Int. J. Parasitol.">
        <title>The genome of the protozoan parasite Cystoisospora suis and a reverse vaccinology approach to identify vaccine candidates.</title>
        <authorList>
            <person name="Palmieri N."/>
            <person name="Shrestha A."/>
            <person name="Ruttkowski B."/>
            <person name="Beck T."/>
            <person name="Vogl C."/>
            <person name="Tomley F."/>
            <person name="Blake D.P."/>
            <person name="Joachim A."/>
        </authorList>
    </citation>
    <scope>NUCLEOTIDE SEQUENCE [LARGE SCALE GENOMIC DNA]</scope>
    <source>
        <strain evidence="2 3">Wien I</strain>
    </source>
</reference>
<organism evidence="2 3">
    <name type="scientific">Cystoisospora suis</name>
    <dbReference type="NCBI Taxonomy" id="483139"/>
    <lineage>
        <taxon>Eukaryota</taxon>
        <taxon>Sar</taxon>
        <taxon>Alveolata</taxon>
        <taxon>Apicomplexa</taxon>
        <taxon>Conoidasida</taxon>
        <taxon>Coccidia</taxon>
        <taxon>Eucoccidiorida</taxon>
        <taxon>Eimeriorina</taxon>
        <taxon>Sarcocystidae</taxon>
        <taxon>Cystoisospora</taxon>
    </lineage>
</organism>